<evidence type="ECO:0000256" key="2">
    <source>
        <dbReference type="SAM" id="Phobius"/>
    </source>
</evidence>
<dbReference type="EMBL" id="JH669243">
    <property type="protein sequence ID" value="KAG6464754.1"/>
    <property type="molecule type" value="Genomic_DNA"/>
</dbReference>
<gene>
    <name evidence="3" type="ORF">O3G_MSEX014710</name>
</gene>
<name>A0A921ZW92_MANSE</name>
<feature type="compositionally biased region" description="Pro residues" evidence="1">
    <location>
        <begin position="131"/>
        <end position="142"/>
    </location>
</feature>
<keyword evidence="2" id="KW-0472">Membrane</keyword>
<dbReference type="AlphaFoldDB" id="A0A921ZW92"/>
<keyword evidence="2" id="KW-1133">Transmembrane helix</keyword>
<feature type="region of interest" description="Disordered" evidence="1">
    <location>
        <begin position="131"/>
        <end position="150"/>
    </location>
</feature>
<protein>
    <submittedName>
        <fullName evidence="3">Uncharacterized protein</fullName>
    </submittedName>
</protein>
<reference evidence="3" key="1">
    <citation type="journal article" date="2016" name="Insect Biochem. Mol. Biol.">
        <title>Multifaceted biological insights from a draft genome sequence of the tobacco hornworm moth, Manduca sexta.</title>
        <authorList>
            <person name="Kanost M.R."/>
            <person name="Arrese E.L."/>
            <person name="Cao X."/>
            <person name="Chen Y.R."/>
            <person name="Chellapilla S."/>
            <person name="Goldsmith M.R."/>
            <person name="Grosse-Wilde E."/>
            <person name="Heckel D.G."/>
            <person name="Herndon N."/>
            <person name="Jiang H."/>
            <person name="Papanicolaou A."/>
            <person name="Qu J."/>
            <person name="Soulages J.L."/>
            <person name="Vogel H."/>
            <person name="Walters J."/>
            <person name="Waterhouse R.M."/>
            <person name="Ahn S.J."/>
            <person name="Almeida F.C."/>
            <person name="An C."/>
            <person name="Aqrawi P."/>
            <person name="Bretschneider A."/>
            <person name="Bryant W.B."/>
            <person name="Bucks S."/>
            <person name="Chao H."/>
            <person name="Chevignon G."/>
            <person name="Christen J.M."/>
            <person name="Clarke D.F."/>
            <person name="Dittmer N.T."/>
            <person name="Ferguson L.C.F."/>
            <person name="Garavelou S."/>
            <person name="Gordon K.H.J."/>
            <person name="Gunaratna R.T."/>
            <person name="Han Y."/>
            <person name="Hauser F."/>
            <person name="He Y."/>
            <person name="Heidel-Fischer H."/>
            <person name="Hirsh A."/>
            <person name="Hu Y."/>
            <person name="Jiang H."/>
            <person name="Kalra D."/>
            <person name="Klinner C."/>
            <person name="Konig C."/>
            <person name="Kovar C."/>
            <person name="Kroll A.R."/>
            <person name="Kuwar S.S."/>
            <person name="Lee S.L."/>
            <person name="Lehman R."/>
            <person name="Li K."/>
            <person name="Li Z."/>
            <person name="Liang H."/>
            <person name="Lovelace S."/>
            <person name="Lu Z."/>
            <person name="Mansfield J.H."/>
            <person name="McCulloch K.J."/>
            <person name="Mathew T."/>
            <person name="Morton B."/>
            <person name="Muzny D.M."/>
            <person name="Neunemann D."/>
            <person name="Ongeri F."/>
            <person name="Pauchet Y."/>
            <person name="Pu L.L."/>
            <person name="Pyrousis I."/>
            <person name="Rao X.J."/>
            <person name="Redding A."/>
            <person name="Roesel C."/>
            <person name="Sanchez-Gracia A."/>
            <person name="Schaack S."/>
            <person name="Shukla A."/>
            <person name="Tetreau G."/>
            <person name="Wang Y."/>
            <person name="Xiong G.H."/>
            <person name="Traut W."/>
            <person name="Walsh T.K."/>
            <person name="Worley K.C."/>
            <person name="Wu D."/>
            <person name="Wu W."/>
            <person name="Wu Y.Q."/>
            <person name="Zhang X."/>
            <person name="Zou Z."/>
            <person name="Zucker H."/>
            <person name="Briscoe A.D."/>
            <person name="Burmester T."/>
            <person name="Clem R.J."/>
            <person name="Feyereisen R."/>
            <person name="Grimmelikhuijzen C.J.P."/>
            <person name="Hamodrakas S.J."/>
            <person name="Hansson B.S."/>
            <person name="Huguet E."/>
            <person name="Jermiin L.S."/>
            <person name="Lan Q."/>
            <person name="Lehman H.K."/>
            <person name="Lorenzen M."/>
            <person name="Merzendorfer H."/>
            <person name="Michalopoulos I."/>
            <person name="Morton D.B."/>
            <person name="Muthukrishnan S."/>
            <person name="Oakeshott J.G."/>
            <person name="Palmer W."/>
            <person name="Park Y."/>
            <person name="Passarelli A.L."/>
            <person name="Rozas J."/>
            <person name="Schwartz L.M."/>
            <person name="Smith W."/>
            <person name="Southgate A."/>
            <person name="Vilcinskas A."/>
            <person name="Vogt R."/>
            <person name="Wang P."/>
            <person name="Werren J."/>
            <person name="Yu X.Q."/>
            <person name="Zhou J.J."/>
            <person name="Brown S.J."/>
            <person name="Scherer S.E."/>
            <person name="Richards S."/>
            <person name="Blissard G.W."/>
        </authorList>
    </citation>
    <scope>NUCLEOTIDE SEQUENCE</scope>
</reference>
<reference evidence="3" key="2">
    <citation type="submission" date="2020-12" db="EMBL/GenBank/DDBJ databases">
        <authorList>
            <person name="Kanost M."/>
        </authorList>
    </citation>
    <scope>NUCLEOTIDE SEQUENCE</scope>
</reference>
<proteinExistence type="predicted"/>
<feature type="transmembrane region" description="Helical" evidence="2">
    <location>
        <begin position="22"/>
        <end position="38"/>
    </location>
</feature>
<keyword evidence="4" id="KW-1185">Reference proteome</keyword>
<evidence type="ECO:0000256" key="1">
    <source>
        <dbReference type="SAM" id="MobiDB-lite"/>
    </source>
</evidence>
<dbReference type="Proteomes" id="UP000791440">
    <property type="component" value="Unassembled WGS sequence"/>
</dbReference>
<sequence>MSDFTLLVRMYLTNYDNIVDESNFWVIFSCLIFMLGTYKMYRLKITFQNVMWRVGVCLVVLASLAEAQQPSLEPSLEPSPEHGILLHRLKRHHHHYCDSDYGPPPPPPPPPFWPPPPPPYWGRRRHFWPPPPPPLPPIPPPPRYEDYEKPCDTCGEGHSGAVSNAQSNTGEAIAVAIAKARKD</sequence>
<keyword evidence="2" id="KW-0812">Transmembrane</keyword>
<evidence type="ECO:0000313" key="4">
    <source>
        <dbReference type="Proteomes" id="UP000791440"/>
    </source>
</evidence>
<organism evidence="3 4">
    <name type="scientific">Manduca sexta</name>
    <name type="common">Tobacco hawkmoth</name>
    <name type="synonym">Tobacco hornworm</name>
    <dbReference type="NCBI Taxonomy" id="7130"/>
    <lineage>
        <taxon>Eukaryota</taxon>
        <taxon>Metazoa</taxon>
        <taxon>Ecdysozoa</taxon>
        <taxon>Arthropoda</taxon>
        <taxon>Hexapoda</taxon>
        <taxon>Insecta</taxon>
        <taxon>Pterygota</taxon>
        <taxon>Neoptera</taxon>
        <taxon>Endopterygota</taxon>
        <taxon>Lepidoptera</taxon>
        <taxon>Glossata</taxon>
        <taxon>Ditrysia</taxon>
        <taxon>Bombycoidea</taxon>
        <taxon>Sphingidae</taxon>
        <taxon>Sphinginae</taxon>
        <taxon>Sphingini</taxon>
        <taxon>Manduca</taxon>
    </lineage>
</organism>
<accession>A0A921ZW92</accession>
<evidence type="ECO:0000313" key="3">
    <source>
        <dbReference type="EMBL" id="KAG6464754.1"/>
    </source>
</evidence>
<comment type="caution">
    <text evidence="3">The sequence shown here is derived from an EMBL/GenBank/DDBJ whole genome shotgun (WGS) entry which is preliminary data.</text>
</comment>